<dbReference type="InterPro" id="IPR006094">
    <property type="entry name" value="Oxid_FAD_bind_N"/>
</dbReference>
<evidence type="ECO:0000313" key="7">
    <source>
        <dbReference type="EMBL" id="OOF97532.1"/>
    </source>
</evidence>
<dbReference type="InterPro" id="IPR012951">
    <property type="entry name" value="BBE"/>
</dbReference>
<evidence type="ECO:0000256" key="2">
    <source>
        <dbReference type="ARBA" id="ARBA00005466"/>
    </source>
</evidence>
<dbReference type="SUPFAM" id="SSF56176">
    <property type="entry name" value="FAD-binding/transporter-associated domain-like"/>
    <property type="match status" value="1"/>
</dbReference>
<evidence type="ECO:0000256" key="4">
    <source>
        <dbReference type="ARBA" id="ARBA00022827"/>
    </source>
</evidence>
<dbReference type="GO" id="GO:0071949">
    <property type="term" value="F:FAD binding"/>
    <property type="evidence" value="ECO:0007669"/>
    <property type="project" value="InterPro"/>
</dbReference>
<keyword evidence="8" id="KW-1185">Reference proteome</keyword>
<dbReference type="InterPro" id="IPR036318">
    <property type="entry name" value="FAD-bd_PCMH-like_sf"/>
</dbReference>
<keyword evidence="4" id="KW-0274">FAD</keyword>
<keyword evidence="5" id="KW-0560">Oxidoreductase</keyword>
<organism evidence="7 8">
    <name type="scientific">Aspergillus carbonarius (strain ITEM 5010)</name>
    <dbReference type="NCBI Taxonomy" id="602072"/>
    <lineage>
        <taxon>Eukaryota</taxon>
        <taxon>Fungi</taxon>
        <taxon>Dikarya</taxon>
        <taxon>Ascomycota</taxon>
        <taxon>Pezizomycotina</taxon>
        <taxon>Eurotiomycetes</taxon>
        <taxon>Eurotiomycetidae</taxon>
        <taxon>Eurotiales</taxon>
        <taxon>Aspergillaceae</taxon>
        <taxon>Aspergillus</taxon>
        <taxon>Aspergillus subgen. Circumdati</taxon>
    </lineage>
</organism>
<dbReference type="GO" id="GO:0016491">
    <property type="term" value="F:oxidoreductase activity"/>
    <property type="evidence" value="ECO:0007669"/>
    <property type="project" value="UniProtKB-KW"/>
</dbReference>
<dbReference type="PROSITE" id="PS51387">
    <property type="entry name" value="FAD_PCMH"/>
    <property type="match status" value="1"/>
</dbReference>
<dbReference type="InterPro" id="IPR050416">
    <property type="entry name" value="FAD-linked_Oxidoreductase"/>
</dbReference>
<keyword evidence="3" id="KW-0285">Flavoprotein</keyword>
<evidence type="ECO:0000256" key="3">
    <source>
        <dbReference type="ARBA" id="ARBA00022630"/>
    </source>
</evidence>
<protein>
    <recommendedName>
        <fullName evidence="6">FAD-binding PCMH-type domain-containing protein</fullName>
    </recommendedName>
</protein>
<dbReference type="Pfam" id="PF08031">
    <property type="entry name" value="BBE"/>
    <property type="match status" value="1"/>
</dbReference>
<dbReference type="VEuPathDB" id="FungiDB:ASPCADRAFT_206358"/>
<dbReference type="PANTHER" id="PTHR42973:SF39">
    <property type="entry name" value="FAD-BINDING PCMH-TYPE DOMAIN-CONTAINING PROTEIN"/>
    <property type="match status" value="1"/>
</dbReference>
<dbReference type="PANTHER" id="PTHR42973">
    <property type="entry name" value="BINDING OXIDOREDUCTASE, PUTATIVE (AFU_ORTHOLOGUE AFUA_1G17690)-RELATED"/>
    <property type="match status" value="1"/>
</dbReference>
<dbReference type="Pfam" id="PF01565">
    <property type="entry name" value="FAD_binding_4"/>
    <property type="match status" value="1"/>
</dbReference>
<dbReference type="Gene3D" id="3.40.462.20">
    <property type="match status" value="1"/>
</dbReference>
<proteinExistence type="inferred from homology"/>
<dbReference type="InterPro" id="IPR016166">
    <property type="entry name" value="FAD-bd_PCMH"/>
</dbReference>
<dbReference type="InterPro" id="IPR016167">
    <property type="entry name" value="FAD-bd_PCMH_sub1"/>
</dbReference>
<dbReference type="STRING" id="602072.A0A1R3RST4"/>
<evidence type="ECO:0000256" key="1">
    <source>
        <dbReference type="ARBA" id="ARBA00001974"/>
    </source>
</evidence>
<dbReference type="OrthoDB" id="415825at2759"/>
<dbReference type="Proteomes" id="UP000188318">
    <property type="component" value="Unassembled WGS sequence"/>
</dbReference>
<dbReference type="OMA" id="CANRGRY"/>
<dbReference type="Gene3D" id="3.30.465.10">
    <property type="match status" value="1"/>
</dbReference>
<dbReference type="EMBL" id="KV907497">
    <property type="protein sequence ID" value="OOF97532.1"/>
    <property type="molecule type" value="Genomic_DNA"/>
</dbReference>
<gene>
    <name evidence="7" type="ORF">ASPCADRAFT_206358</name>
</gene>
<dbReference type="InterPro" id="IPR016169">
    <property type="entry name" value="FAD-bd_PCMH_sub2"/>
</dbReference>
<evidence type="ECO:0000256" key="5">
    <source>
        <dbReference type="ARBA" id="ARBA00023002"/>
    </source>
</evidence>
<accession>A0A1R3RST4</accession>
<sequence length="470" mass="51604">MPFLSFAHVLELRRQLEGTRAEVVCLGSDDYATSIRRWSDTCEKEAGAIVRVTSTSEVSEVVRFCRKNRIDFVVEAGGHSTTGASSSHGGVVISMASMHKVLTDPASKTVCVQGGAAWDAVNQSTAPYRLAVVGATASHIGVGGSTLGGGYGWLTGQHGLIIDQLLSVKRVLADGSIIEASDENNRDLFWAVRGAGQAFGIATEFVFRAHKVPATVFGGLMYFDVDKLPKIIEFANRFDERQDEQSGFCFGFTVRRPVGQTVILAMLFYNGSESEAEAFFAPILSLEYLANSTGMVSYAELNSMANVDPVPEGRKSIGGTNITPPLTTSLIHELWEQFDDVMRTYPRMGDSALIFELLPYSKVVQVPVEETACANRGTYYNVGLILCWHDSDLDAKMHALQRNIISKITETQHGTTDDHVVAYANYAGHDISIESLFGENLPRLKEIKRKYDAQNVFRKWHDLVPPARSM</sequence>
<dbReference type="AlphaFoldDB" id="A0A1R3RST4"/>
<comment type="cofactor">
    <cofactor evidence="1">
        <name>FAD</name>
        <dbReference type="ChEBI" id="CHEBI:57692"/>
    </cofactor>
</comment>
<reference evidence="8" key="1">
    <citation type="journal article" date="2017" name="Genome Biol.">
        <title>Comparative genomics reveals high biological diversity and specific adaptations in the industrially and medically important fungal genus Aspergillus.</title>
        <authorList>
            <person name="de Vries R.P."/>
            <person name="Riley R."/>
            <person name="Wiebenga A."/>
            <person name="Aguilar-Osorio G."/>
            <person name="Amillis S."/>
            <person name="Uchima C.A."/>
            <person name="Anderluh G."/>
            <person name="Asadollahi M."/>
            <person name="Askin M."/>
            <person name="Barry K."/>
            <person name="Battaglia E."/>
            <person name="Bayram O."/>
            <person name="Benocci T."/>
            <person name="Braus-Stromeyer S.A."/>
            <person name="Caldana C."/>
            <person name="Canovas D."/>
            <person name="Cerqueira G.C."/>
            <person name="Chen F."/>
            <person name="Chen W."/>
            <person name="Choi C."/>
            <person name="Clum A."/>
            <person name="Dos Santos R.A."/>
            <person name="Damasio A.R."/>
            <person name="Diallinas G."/>
            <person name="Emri T."/>
            <person name="Fekete E."/>
            <person name="Flipphi M."/>
            <person name="Freyberg S."/>
            <person name="Gallo A."/>
            <person name="Gournas C."/>
            <person name="Habgood R."/>
            <person name="Hainaut M."/>
            <person name="Harispe M.L."/>
            <person name="Henrissat B."/>
            <person name="Hilden K.S."/>
            <person name="Hope R."/>
            <person name="Hossain A."/>
            <person name="Karabika E."/>
            <person name="Karaffa L."/>
            <person name="Karanyi Z."/>
            <person name="Krasevec N."/>
            <person name="Kuo A."/>
            <person name="Kusch H."/>
            <person name="LaButti K."/>
            <person name="Lagendijk E.L."/>
            <person name="Lapidus A."/>
            <person name="Levasseur A."/>
            <person name="Lindquist E."/>
            <person name="Lipzen A."/>
            <person name="Logrieco A.F."/>
            <person name="MacCabe A."/>
            <person name="Maekelae M.R."/>
            <person name="Malavazi I."/>
            <person name="Melin P."/>
            <person name="Meyer V."/>
            <person name="Mielnichuk N."/>
            <person name="Miskei M."/>
            <person name="Molnar A.P."/>
            <person name="Mule G."/>
            <person name="Ngan C.Y."/>
            <person name="Orejas M."/>
            <person name="Orosz E."/>
            <person name="Ouedraogo J.P."/>
            <person name="Overkamp K.M."/>
            <person name="Park H.-S."/>
            <person name="Perrone G."/>
            <person name="Piumi F."/>
            <person name="Punt P.J."/>
            <person name="Ram A.F."/>
            <person name="Ramon A."/>
            <person name="Rauscher S."/>
            <person name="Record E."/>
            <person name="Riano-Pachon D.M."/>
            <person name="Robert V."/>
            <person name="Roehrig J."/>
            <person name="Ruller R."/>
            <person name="Salamov A."/>
            <person name="Salih N.S."/>
            <person name="Samson R.A."/>
            <person name="Sandor E."/>
            <person name="Sanguinetti M."/>
            <person name="Schuetze T."/>
            <person name="Sepcic K."/>
            <person name="Shelest E."/>
            <person name="Sherlock G."/>
            <person name="Sophianopoulou V."/>
            <person name="Squina F.M."/>
            <person name="Sun H."/>
            <person name="Susca A."/>
            <person name="Todd R.B."/>
            <person name="Tsang A."/>
            <person name="Unkles S.E."/>
            <person name="van de Wiele N."/>
            <person name="van Rossen-Uffink D."/>
            <person name="Oliveira J.V."/>
            <person name="Vesth T.C."/>
            <person name="Visser J."/>
            <person name="Yu J.-H."/>
            <person name="Zhou M."/>
            <person name="Andersen M.R."/>
            <person name="Archer D.B."/>
            <person name="Baker S.E."/>
            <person name="Benoit I."/>
            <person name="Brakhage A.A."/>
            <person name="Braus G.H."/>
            <person name="Fischer R."/>
            <person name="Frisvad J.C."/>
            <person name="Goldman G.H."/>
            <person name="Houbraken J."/>
            <person name="Oakley B."/>
            <person name="Pocsi I."/>
            <person name="Scazzocchio C."/>
            <person name="Seiboth B."/>
            <person name="vanKuyk P.A."/>
            <person name="Wortman J."/>
            <person name="Dyer P.S."/>
            <person name="Grigoriev I.V."/>
        </authorList>
    </citation>
    <scope>NUCLEOTIDE SEQUENCE [LARGE SCALE GENOMIC DNA]</scope>
    <source>
        <strain evidence="8">ITEM 5010</strain>
    </source>
</reference>
<evidence type="ECO:0000259" key="6">
    <source>
        <dbReference type="PROSITE" id="PS51387"/>
    </source>
</evidence>
<feature type="domain" description="FAD-binding PCMH-type" evidence="6">
    <location>
        <begin position="42"/>
        <end position="212"/>
    </location>
</feature>
<comment type="similarity">
    <text evidence="2">Belongs to the oxygen-dependent FAD-linked oxidoreductase family.</text>
</comment>
<name>A0A1R3RST4_ASPC5</name>
<evidence type="ECO:0000313" key="8">
    <source>
        <dbReference type="Proteomes" id="UP000188318"/>
    </source>
</evidence>
<dbReference type="Gene3D" id="3.30.43.10">
    <property type="entry name" value="Uridine Diphospho-n-acetylenolpyruvylglucosamine Reductase, domain 2"/>
    <property type="match status" value="1"/>
</dbReference>